<proteinExistence type="predicted"/>
<organism evidence="1">
    <name type="scientific">uncultured Caudovirales phage</name>
    <dbReference type="NCBI Taxonomy" id="2100421"/>
    <lineage>
        <taxon>Viruses</taxon>
        <taxon>Duplodnaviria</taxon>
        <taxon>Heunggongvirae</taxon>
        <taxon>Uroviricota</taxon>
        <taxon>Caudoviricetes</taxon>
        <taxon>Peduoviridae</taxon>
        <taxon>Maltschvirus</taxon>
        <taxon>Maltschvirus maltsch</taxon>
    </lineage>
</organism>
<dbReference type="Gene3D" id="2.60.120.1110">
    <property type="match status" value="1"/>
</dbReference>
<reference evidence="1" key="1">
    <citation type="submission" date="2020-04" db="EMBL/GenBank/DDBJ databases">
        <authorList>
            <person name="Chiriac C."/>
            <person name="Salcher M."/>
            <person name="Ghai R."/>
            <person name="Kavagutti S V."/>
        </authorList>
    </citation>
    <scope>NUCLEOTIDE SEQUENCE</scope>
</reference>
<accession>A0A6J5MKJ6</accession>
<dbReference type="Pfam" id="PF21190">
    <property type="entry name" value="Bbp16"/>
    <property type="match status" value="1"/>
</dbReference>
<dbReference type="InterPro" id="IPR048922">
    <property type="entry name" value="Bbp16"/>
</dbReference>
<evidence type="ECO:0000313" key="1">
    <source>
        <dbReference type="EMBL" id="CAB4146782.1"/>
    </source>
</evidence>
<name>A0A6J5MKJ6_9CAUD</name>
<protein>
    <submittedName>
        <fullName evidence="1">Uncharacterized protein</fullName>
    </submittedName>
</protein>
<sequence>MISDALLRLSGTTASATAAAVGQADILGASTYYSTYTVDLNSPTNVSGGTTTTQNRDIGEGEDLYVVFSIPIAFVGGTQVTIDVIVADNLAGTTNTLVVGTVGSKTTANLSLGAYFACRINPQLGTSGQRYLMARYTSTGTYTAGSIFADVVTDIYDSKKFYGSGFTVT</sequence>
<dbReference type="EMBL" id="LR796472">
    <property type="protein sequence ID" value="CAB4146782.1"/>
    <property type="molecule type" value="Genomic_DNA"/>
</dbReference>
<gene>
    <name evidence="1" type="ORF">UFOVP496_20</name>
</gene>